<comment type="caution">
    <text evidence="1">The sequence shown here is derived from an EMBL/GenBank/DDBJ whole genome shotgun (WGS) entry which is preliminary data.</text>
</comment>
<proteinExistence type="predicted"/>
<gene>
    <name evidence="1" type="ORF">HPB47_002795</name>
</gene>
<evidence type="ECO:0000313" key="2">
    <source>
        <dbReference type="Proteomes" id="UP000805193"/>
    </source>
</evidence>
<evidence type="ECO:0000313" key="1">
    <source>
        <dbReference type="EMBL" id="KAG0421299.1"/>
    </source>
</evidence>
<keyword evidence="2" id="KW-1185">Reference proteome</keyword>
<name>A0AC60PLR3_IXOPE</name>
<sequence length="97" mass="10787">MYCATAATKAPGHIQRRMAELEDVEMNERAGLLAAFPCFSPPCATLQHTLRSRGSTSVKRKAVRAFVGYLTDTGCYSCLEAAQRTKRRTLLYQADTR</sequence>
<dbReference type="Proteomes" id="UP000805193">
    <property type="component" value="Unassembled WGS sequence"/>
</dbReference>
<protein>
    <submittedName>
        <fullName evidence="1">Uncharacterized protein</fullName>
    </submittedName>
</protein>
<dbReference type="EMBL" id="JABSTQ010010389">
    <property type="protein sequence ID" value="KAG0421299.1"/>
    <property type="molecule type" value="Genomic_DNA"/>
</dbReference>
<reference evidence="1 2" key="1">
    <citation type="journal article" date="2020" name="Cell">
        <title>Large-Scale Comparative Analyses of Tick Genomes Elucidate Their Genetic Diversity and Vector Capacities.</title>
        <authorList>
            <consortium name="Tick Genome and Microbiome Consortium (TIGMIC)"/>
            <person name="Jia N."/>
            <person name="Wang J."/>
            <person name="Shi W."/>
            <person name="Du L."/>
            <person name="Sun Y."/>
            <person name="Zhan W."/>
            <person name="Jiang J.F."/>
            <person name="Wang Q."/>
            <person name="Zhang B."/>
            <person name="Ji P."/>
            <person name="Bell-Sakyi L."/>
            <person name="Cui X.M."/>
            <person name="Yuan T.T."/>
            <person name="Jiang B.G."/>
            <person name="Yang W.F."/>
            <person name="Lam T.T."/>
            <person name="Chang Q.C."/>
            <person name="Ding S.J."/>
            <person name="Wang X.J."/>
            <person name="Zhu J.G."/>
            <person name="Ruan X.D."/>
            <person name="Zhao L."/>
            <person name="Wei J.T."/>
            <person name="Ye R.Z."/>
            <person name="Que T.C."/>
            <person name="Du C.H."/>
            <person name="Zhou Y.H."/>
            <person name="Cheng J.X."/>
            <person name="Dai P.F."/>
            <person name="Guo W.B."/>
            <person name="Han X.H."/>
            <person name="Huang E.J."/>
            <person name="Li L.F."/>
            <person name="Wei W."/>
            <person name="Gao Y.C."/>
            <person name="Liu J.Z."/>
            <person name="Shao H.Z."/>
            <person name="Wang X."/>
            <person name="Wang C.C."/>
            <person name="Yang T.C."/>
            <person name="Huo Q.B."/>
            <person name="Li W."/>
            <person name="Chen H.Y."/>
            <person name="Chen S.E."/>
            <person name="Zhou L.G."/>
            <person name="Ni X.B."/>
            <person name="Tian J.H."/>
            <person name="Sheng Y."/>
            <person name="Liu T."/>
            <person name="Pan Y.S."/>
            <person name="Xia L.Y."/>
            <person name="Li J."/>
            <person name="Zhao F."/>
            <person name="Cao W.C."/>
        </authorList>
    </citation>
    <scope>NUCLEOTIDE SEQUENCE [LARGE SCALE GENOMIC DNA]</scope>
    <source>
        <strain evidence="1">Iper-2018</strain>
    </source>
</reference>
<accession>A0AC60PLR3</accession>
<organism evidence="1 2">
    <name type="scientific">Ixodes persulcatus</name>
    <name type="common">Taiga tick</name>
    <dbReference type="NCBI Taxonomy" id="34615"/>
    <lineage>
        <taxon>Eukaryota</taxon>
        <taxon>Metazoa</taxon>
        <taxon>Ecdysozoa</taxon>
        <taxon>Arthropoda</taxon>
        <taxon>Chelicerata</taxon>
        <taxon>Arachnida</taxon>
        <taxon>Acari</taxon>
        <taxon>Parasitiformes</taxon>
        <taxon>Ixodida</taxon>
        <taxon>Ixodoidea</taxon>
        <taxon>Ixodidae</taxon>
        <taxon>Ixodinae</taxon>
        <taxon>Ixodes</taxon>
    </lineage>
</organism>